<dbReference type="Pfam" id="PF14956">
    <property type="entry name" value="DUF4505"/>
    <property type="match status" value="1"/>
</dbReference>
<evidence type="ECO:0000313" key="4">
    <source>
        <dbReference type="Proteomes" id="UP000332933"/>
    </source>
</evidence>
<comment type="similarity">
    <text evidence="1">Belongs to the UPF0598 family.</text>
</comment>
<dbReference type="AlphaFoldDB" id="A0A485LKW1"/>
<dbReference type="EMBL" id="CAADRA010007048">
    <property type="protein sequence ID" value="VFT98871.1"/>
    <property type="molecule type" value="Genomic_DNA"/>
</dbReference>
<protein>
    <submittedName>
        <fullName evidence="3">Aste57867_22204 protein</fullName>
    </submittedName>
</protein>
<dbReference type="PANTHER" id="PTHR31449:SF3">
    <property type="entry name" value="UPF0598 PROTEIN C8ORF82"/>
    <property type="match status" value="1"/>
</dbReference>
<dbReference type="Proteomes" id="UP000332933">
    <property type="component" value="Unassembled WGS sequence"/>
</dbReference>
<dbReference type="InterPro" id="IPR028108">
    <property type="entry name" value="DUF4505"/>
</dbReference>
<accession>A0A485LKW1</accession>
<evidence type="ECO:0000313" key="3">
    <source>
        <dbReference type="EMBL" id="VFT98871.1"/>
    </source>
</evidence>
<organism evidence="3 4">
    <name type="scientific">Aphanomyces stellatus</name>
    <dbReference type="NCBI Taxonomy" id="120398"/>
    <lineage>
        <taxon>Eukaryota</taxon>
        <taxon>Sar</taxon>
        <taxon>Stramenopiles</taxon>
        <taxon>Oomycota</taxon>
        <taxon>Saprolegniomycetes</taxon>
        <taxon>Saprolegniales</taxon>
        <taxon>Verrucalvaceae</taxon>
        <taxon>Aphanomyces</taxon>
    </lineage>
</organism>
<dbReference type="OrthoDB" id="10260024at2759"/>
<dbReference type="EMBL" id="VJMH01007022">
    <property type="protein sequence ID" value="KAF0685952.1"/>
    <property type="molecule type" value="Genomic_DNA"/>
</dbReference>
<gene>
    <name evidence="3" type="primary">Aste57867_22204</name>
    <name evidence="2" type="ORF">As57867_022135</name>
    <name evidence="3" type="ORF">ASTE57867_22204</name>
</gene>
<reference evidence="3 4" key="1">
    <citation type="submission" date="2019-03" db="EMBL/GenBank/DDBJ databases">
        <authorList>
            <person name="Gaulin E."/>
            <person name="Dumas B."/>
        </authorList>
    </citation>
    <scope>NUCLEOTIDE SEQUENCE [LARGE SCALE GENOMIC DNA]</scope>
    <source>
        <strain evidence="3">CBS 568.67</strain>
    </source>
</reference>
<evidence type="ECO:0000313" key="2">
    <source>
        <dbReference type="EMBL" id="KAF0685952.1"/>
    </source>
</evidence>
<sequence length="231" mass="26076">MWGAGILRRTVVGGGRVSRSRQWTRPLCSSETVYAEQLQLKEIKSPDFYETHAKDRNYFYHVDLQGQLFLEDTVPKNIATSLKSPKFLSFFFGHLRPNPTASDAFAPFHDYPFISPCGPEMNYIKAADTPVVFTELKHDASSDAWHLITNGSAAIPFQPTHLAISTTTGRLYHWVQHKRMTCFALIKSHVAVELSQSIDFRDDGPHLLRWHDGGVYPVATDTTRSPPSLSQ</sequence>
<proteinExistence type="inferred from homology"/>
<evidence type="ECO:0000256" key="1">
    <source>
        <dbReference type="ARBA" id="ARBA00006322"/>
    </source>
</evidence>
<dbReference type="PANTHER" id="PTHR31449">
    <property type="entry name" value="UPF0598 PROTEIN C8ORF82"/>
    <property type="match status" value="1"/>
</dbReference>
<name>A0A485LKW1_9STRA</name>
<keyword evidence="4" id="KW-1185">Reference proteome</keyword>
<reference evidence="2" key="2">
    <citation type="submission" date="2019-06" db="EMBL/GenBank/DDBJ databases">
        <title>Genomics analysis of Aphanomyces spp. identifies a new class of oomycete effector associated with host adaptation.</title>
        <authorList>
            <person name="Gaulin E."/>
        </authorList>
    </citation>
    <scope>NUCLEOTIDE SEQUENCE</scope>
    <source>
        <strain evidence="2">CBS 578.67</strain>
    </source>
</reference>